<accession>A0AAD9DI06</accession>
<dbReference type="PANTHER" id="PTHR47219">
    <property type="entry name" value="RAB GTPASE-ACTIVATING PROTEIN 1-LIKE"/>
    <property type="match status" value="1"/>
</dbReference>
<dbReference type="InterPro" id="IPR000195">
    <property type="entry name" value="Rab-GAP-TBC_dom"/>
</dbReference>
<sequence length="120" mass="14038">MLRHANSISQTSGLTQYSNRTVLNQIDKDTDRTSLKHSSSERTFSRRELRRVLRAYSQFDPEVGYCQGMNYIVATFLSFLSEEEAFWLLVVVMNEEPYNLRELFSEDMSGTHEMLTLQRS</sequence>
<dbReference type="GO" id="GO:0031267">
    <property type="term" value="F:small GTPase binding"/>
    <property type="evidence" value="ECO:0007669"/>
    <property type="project" value="TreeGrafter"/>
</dbReference>
<dbReference type="EMBL" id="JATAAI010000003">
    <property type="protein sequence ID" value="KAK1746834.1"/>
    <property type="molecule type" value="Genomic_DNA"/>
</dbReference>
<dbReference type="InterPro" id="IPR035969">
    <property type="entry name" value="Rab-GAP_TBC_sf"/>
</dbReference>
<dbReference type="InterPro" id="IPR050302">
    <property type="entry name" value="Rab_GAP_TBC_domain"/>
</dbReference>
<proteinExistence type="predicted"/>
<gene>
    <name evidence="2" type="ORF">QTG54_002178</name>
</gene>
<evidence type="ECO:0000259" key="1">
    <source>
        <dbReference type="PROSITE" id="PS50086"/>
    </source>
</evidence>
<dbReference type="Pfam" id="PF00566">
    <property type="entry name" value="RabGAP-TBC"/>
    <property type="match status" value="1"/>
</dbReference>
<evidence type="ECO:0000313" key="2">
    <source>
        <dbReference type="EMBL" id="KAK1746834.1"/>
    </source>
</evidence>
<protein>
    <submittedName>
        <fullName evidence="2">TBC domain-containing protein</fullName>
    </submittedName>
</protein>
<name>A0AAD9DI06_9STRA</name>
<dbReference type="Proteomes" id="UP001224775">
    <property type="component" value="Unassembled WGS sequence"/>
</dbReference>
<dbReference type="GO" id="GO:0005096">
    <property type="term" value="F:GTPase activator activity"/>
    <property type="evidence" value="ECO:0007669"/>
    <property type="project" value="TreeGrafter"/>
</dbReference>
<dbReference type="SUPFAM" id="SSF47923">
    <property type="entry name" value="Ypt/Rab-GAP domain of gyp1p"/>
    <property type="match status" value="1"/>
</dbReference>
<dbReference type="Gene3D" id="1.10.8.270">
    <property type="entry name" value="putative rabgap domain of human tbc1 domain family member 14 like domains"/>
    <property type="match status" value="1"/>
</dbReference>
<organism evidence="2 3">
    <name type="scientific">Skeletonema marinoi</name>
    <dbReference type="NCBI Taxonomy" id="267567"/>
    <lineage>
        <taxon>Eukaryota</taxon>
        <taxon>Sar</taxon>
        <taxon>Stramenopiles</taxon>
        <taxon>Ochrophyta</taxon>
        <taxon>Bacillariophyta</taxon>
        <taxon>Coscinodiscophyceae</taxon>
        <taxon>Thalassiosirophycidae</taxon>
        <taxon>Thalassiosirales</taxon>
        <taxon>Skeletonemataceae</taxon>
        <taxon>Skeletonema</taxon>
        <taxon>Skeletonema marinoi-dohrnii complex</taxon>
    </lineage>
</organism>
<feature type="domain" description="Rab-GAP TBC" evidence="1">
    <location>
        <begin position="1"/>
        <end position="120"/>
    </location>
</feature>
<evidence type="ECO:0000313" key="3">
    <source>
        <dbReference type="Proteomes" id="UP001224775"/>
    </source>
</evidence>
<comment type="caution">
    <text evidence="2">The sequence shown here is derived from an EMBL/GenBank/DDBJ whole genome shotgun (WGS) entry which is preliminary data.</text>
</comment>
<dbReference type="PANTHER" id="PTHR47219:SF9">
    <property type="entry name" value="GTPASE ACTIVATING PROTEIN AND CENTROSOME-ASSOCIATED, ISOFORM B"/>
    <property type="match status" value="1"/>
</dbReference>
<keyword evidence="3" id="KW-1185">Reference proteome</keyword>
<dbReference type="AlphaFoldDB" id="A0AAD9DI06"/>
<reference evidence="2" key="1">
    <citation type="submission" date="2023-06" db="EMBL/GenBank/DDBJ databases">
        <title>Survivors Of The Sea: Transcriptome response of Skeletonema marinoi to long-term dormancy.</title>
        <authorList>
            <person name="Pinder M.I.M."/>
            <person name="Kourtchenko O."/>
            <person name="Robertson E.K."/>
            <person name="Larsson T."/>
            <person name="Maumus F."/>
            <person name="Osuna-Cruz C.M."/>
            <person name="Vancaester E."/>
            <person name="Stenow R."/>
            <person name="Vandepoele K."/>
            <person name="Ploug H."/>
            <person name="Bruchert V."/>
            <person name="Godhe A."/>
            <person name="Topel M."/>
        </authorList>
    </citation>
    <scope>NUCLEOTIDE SEQUENCE</scope>
    <source>
        <strain evidence="2">R05AC</strain>
    </source>
</reference>
<dbReference type="FunFam" id="1.10.8.270:FF:000016">
    <property type="entry name" value="TBC1 domain family member 2A"/>
    <property type="match status" value="1"/>
</dbReference>
<dbReference type="PROSITE" id="PS50086">
    <property type="entry name" value="TBC_RABGAP"/>
    <property type="match status" value="1"/>
</dbReference>